<evidence type="ECO:0000256" key="5">
    <source>
        <dbReference type="SAM" id="Phobius"/>
    </source>
</evidence>
<evidence type="ECO:0000313" key="7">
    <source>
        <dbReference type="EMBL" id="OWQ95785.1"/>
    </source>
</evidence>
<feature type="transmembrane region" description="Helical" evidence="5">
    <location>
        <begin position="87"/>
        <end position="108"/>
    </location>
</feature>
<feature type="transmembrane region" description="Helical" evidence="5">
    <location>
        <begin position="51"/>
        <end position="75"/>
    </location>
</feature>
<keyword evidence="2 5" id="KW-0812">Transmembrane</keyword>
<evidence type="ECO:0000256" key="4">
    <source>
        <dbReference type="ARBA" id="ARBA00023136"/>
    </source>
</evidence>
<evidence type="ECO:0000313" key="8">
    <source>
        <dbReference type="Proteomes" id="UP000197361"/>
    </source>
</evidence>
<feature type="domain" description="Yip1" evidence="6">
    <location>
        <begin position="25"/>
        <end position="193"/>
    </location>
</feature>
<dbReference type="InterPro" id="IPR006977">
    <property type="entry name" value="Yip1_dom"/>
</dbReference>
<sequence>MNEIPTSNPTPPPSPASGIIERAKNIILKPKETWVAIDAEPATTQSIYMPYVLVLAAIGPIAQFVGGQVFGYGAFGINFHPPIGTALVSAILSYGLALATVFALALVIDGLAPNFGGQKNQVQALKVAAYSATAGWLAGIFGLIPALAILGLLGLYSLYLLYLGLPILMKVPQDKAMGYTVVVIIVAIVLFLIVGAIVASLTAPSLPGISI</sequence>
<protein>
    <submittedName>
        <fullName evidence="7">YIP1 family protein</fullName>
    </submittedName>
</protein>
<evidence type="ECO:0000256" key="1">
    <source>
        <dbReference type="ARBA" id="ARBA00004141"/>
    </source>
</evidence>
<evidence type="ECO:0000256" key="2">
    <source>
        <dbReference type="ARBA" id="ARBA00022692"/>
    </source>
</evidence>
<keyword evidence="4 5" id="KW-0472">Membrane</keyword>
<dbReference type="Proteomes" id="UP000197361">
    <property type="component" value="Unassembled WGS sequence"/>
</dbReference>
<comment type="subcellular location">
    <subcellularLocation>
        <location evidence="1">Membrane</location>
        <topology evidence="1">Multi-pass membrane protein</topology>
    </subcellularLocation>
</comment>
<accession>A0A246JRZ4</accession>
<dbReference type="GO" id="GO:0016020">
    <property type="term" value="C:membrane"/>
    <property type="evidence" value="ECO:0007669"/>
    <property type="project" value="UniProtKB-SubCell"/>
</dbReference>
<keyword evidence="8" id="KW-1185">Reference proteome</keyword>
<dbReference type="OrthoDB" id="7423401at2"/>
<name>A0A246JRZ4_9SPHN</name>
<reference evidence="7 8" key="1">
    <citation type="journal article" date="2010" name="Int. J. Syst. Evol. Microbiol.">
        <title>Sphingopyxis bauzanensis sp. nov., a psychrophilic bacterium isolated from soil.</title>
        <authorList>
            <person name="Zhang D.C."/>
            <person name="Liu H.C."/>
            <person name="Xin Y.H."/>
            <person name="Zhou Y.G."/>
            <person name="Schinner F."/>
            <person name="Margesin R."/>
        </authorList>
    </citation>
    <scope>NUCLEOTIDE SEQUENCE [LARGE SCALE GENOMIC DNA]</scope>
    <source>
        <strain evidence="7 8">DSM 22271</strain>
    </source>
</reference>
<dbReference type="AlphaFoldDB" id="A0A246JRZ4"/>
<gene>
    <name evidence="7" type="ORF">CDQ92_13495</name>
</gene>
<feature type="transmembrane region" description="Helical" evidence="5">
    <location>
        <begin position="136"/>
        <end position="165"/>
    </location>
</feature>
<comment type="caution">
    <text evidence="7">The sequence shown here is derived from an EMBL/GenBank/DDBJ whole genome shotgun (WGS) entry which is preliminary data.</text>
</comment>
<dbReference type="EMBL" id="NISK01000003">
    <property type="protein sequence ID" value="OWQ95785.1"/>
    <property type="molecule type" value="Genomic_DNA"/>
</dbReference>
<evidence type="ECO:0000256" key="3">
    <source>
        <dbReference type="ARBA" id="ARBA00022989"/>
    </source>
</evidence>
<proteinExistence type="predicted"/>
<dbReference type="RefSeq" id="WP_088441887.1">
    <property type="nucleotide sequence ID" value="NZ_BMMC01000002.1"/>
</dbReference>
<keyword evidence="3 5" id="KW-1133">Transmembrane helix</keyword>
<dbReference type="Pfam" id="PF04893">
    <property type="entry name" value="Yip1"/>
    <property type="match status" value="1"/>
</dbReference>
<feature type="transmembrane region" description="Helical" evidence="5">
    <location>
        <begin position="177"/>
        <end position="201"/>
    </location>
</feature>
<evidence type="ECO:0000259" key="6">
    <source>
        <dbReference type="Pfam" id="PF04893"/>
    </source>
</evidence>
<organism evidence="7 8">
    <name type="scientific">Sphingopyxis bauzanensis</name>
    <dbReference type="NCBI Taxonomy" id="651663"/>
    <lineage>
        <taxon>Bacteria</taxon>
        <taxon>Pseudomonadati</taxon>
        <taxon>Pseudomonadota</taxon>
        <taxon>Alphaproteobacteria</taxon>
        <taxon>Sphingomonadales</taxon>
        <taxon>Sphingomonadaceae</taxon>
        <taxon>Sphingopyxis</taxon>
    </lineage>
</organism>